<gene>
    <name evidence="4" type="ORF">EA661_07205</name>
</gene>
<dbReference type="CDD" id="cd04301">
    <property type="entry name" value="NAT_SF"/>
    <property type="match status" value="1"/>
</dbReference>
<keyword evidence="2" id="KW-0012">Acyltransferase</keyword>
<evidence type="ECO:0000313" key="5">
    <source>
        <dbReference type="Proteomes" id="UP000291286"/>
    </source>
</evidence>
<dbReference type="Gene3D" id="3.40.630.30">
    <property type="match status" value="1"/>
</dbReference>
<evidence type="ECO:0000256" key="2">
    <source>
        <dbReference type="ARBA" id="ARBA00023315"/>
    </source>
</evidence>
<dbReference type="InterPro" id="IPR000182">
    <property type="entry name" value="GNAT_dom"/>
</dbReference>
<accession>A0A4Q8LM96</accession>
<organism evidence="4 5">
    <name type="scientific">Pseudoxanthomonas winnipegensis</name>
    <dbReference type="NCBI Taxonomy" id="2480810"/>
    <lineage>
        <taxon>Bacteria</taxon>
        <taxon>Pseudomonadati</taxon>
        <taxon>Pseudomonadota</taxon>
        <taxon>Gammaproteobacteria</taxon>
        <taxon>Lysobacterales</taxon>
        <taxon>Lysobacteraceae</taxon>
        <taxon>Pseudoxanthomonas</taxon>
    </lineage>
</organism>
<name>A0A4Q8LM96_9GAMM</name>
<dbReference type="AlphaFoldDB" id="A0A4Q8LM96"/>
<proteinExistence type="predicted"/>
<dbReference type="InterPro" id="IPR016181">
    <property type="entry name" value="Acyl_CoA_acyltransferase"/>
</dbReference>
<dbReference type="SUPFAM" id="SSF55729">
    <property type="entry name" value="Acyl-CoA N-acyltransferases (Nat)"/>
    <property type="match status" value="1"/>
</dbReference>
<keyword evidence="1 4" id="KW-0808">Transferase</keyword>
<dbReference type="EMBL" id="SHMB01000002">
    <property type="protein sequence ID" value="TAA31352.1"/>
    <property type="molecule type" value="Genomic_DNA"/>
</dbReference>
<evidence type="ECO:0000313" key="4">
    <source>
        <dbReference type="EMBL" id="TAA31352.1"/>
    </source>
</evidence>
<dbReference type="Proteomes" id="UP000291286">
    <property type="component" value="Unassembled WGS sequence"/>
</dbReference>
<protein>
    <submittedName>
        <fullName evidence="4">GNAT family N-acetyltransferase</fullName>
    </submittedName>
</protein>
<dbReference type="NCBIfam" id="NF043067">
    <property type="entry name" value="AAC_6p_group_E"/>
    <property type="match status" value="1"/>
</dbReference>
<dbReference type="PROSITE" id="PS51186">
    <property type="entry name" value="GNAT"/>
    <property type="match status" value="1"/>
</dbReference>
<comment type="caution">
    <text evidence="4">The sequence shown here is derived from an EMBL/GenBank/DDBJ whole genome shotgun (WGS) entry which is preliminary data.</text>
</comment>
<sequence length="188" mass="19805">MSARRTATGPSGCCFLDRPPATPAGAPADRPVAAVLSAAFSIRAASAQDLRAWASLQGELWPDQDLDARAHVAEALQRADAGNFLAFAADGTAVGFAEAALRNDYVNGTDSSPVAFLEGWYVNAHWRGQGVGRALLSAVRHWAQAQGCTELASDTALDNVAAQRAHAACGFAETERVVYFRMALDDEA</sequence>
<evidence type="ECO:0000256" key="1">
    <source>
        <dbReference type="ARBA" id="ARBA00022679"/>
    </source>
</evidence>
<dbReference type="Pfam" id="PF00583">
    <property type="entry name" value="Acetyltransf_1"/>
    <property type="match status" value="1"/>
</dbReference>
<dbReference type="GO" id="GO:0016747">
    <property type="term" value="F:acyltransferase activity, transferring groups other than amino-acyl groups"/>
    <property type="evidence" value="ECO:0007669"/>
    <property type="project" value="InterPro"/>
</dbReference>
<dbReference type="InterPro" id="IPR050832">
    <property type="entry name" value="Bact_Acetyltransf"/>
</dbReference>
<reference evidence="4 5" key="1">
    <citation type="submission" date="2019-02" db="EMBL/GenBank/DDBJ databases">
        <title>WGS of Pseudoxanthomonas species novum from clinical isolates.</title>
        <authorList>
            <person name="Bernier A.-M."/>
            <person name="Bernard K."/>
            <person name="Vachon A."/>
        </authorList>
    </citation>
    <scope>NUCLEOTIDE SEQUENCE [LARGE SCALE GENOMIC DNA]</scope>
    <source>
        <strain evidence="4 5">NML171202</strain>
    </source>
</reference>
<dbReference type="PANTHER" id="PTHR43877">
    <property type="entry name" value="AMINOALKYLPHOSPHONATE N-ACETYLTRANSFERASE-RELATED-RELATED"/>
    <property type="match status" value="1"/>
</dbReference>
<feature type="domain" description="N-acetyltransferase" evidence="3">
    <location>
        <begin position="40"/>
        <end position="187"/>
    </location>
</feature>
<evidence type="ECO:0000259" key="3">
    <source>
        <dbReference type="PROSITE" id="PS51186"/>
    </source>
</evidence>